<evidence type="ECO:0000256" key="6">
    <source>
        <dbReference type="ARBA" id="ARBA00022737"/>
    </source>
</evidence>
<dbReference type="GO" id="GO:0005912">
    <property type="term" value="C:adherens junction"/>
    <property type="evidence" value="ECO:0007669"/>
    <property type="project" value="TreeGrafter"/>
</dbReference>
<feature type="domain" description="Cadherin" evidence="15">
    <location>
        <begin position="281"/>
        <end position="388"/>
    </location>
</feature>
<reference evidence="16" key="1">
    <citation type="submission" date="2025-08" db="UniProtKB">
        <authorList>
            <consortium name="Ensembl"/>
        </authorList>
    </citation>
    <scope>IDENTIFICATION</scope>
</reference>
<evidence type="ECO:0000256" key="9">
    <source>
        <dbReference type="ARBA" id="ARBA00022989"/>
    </source>
</evidence>
<keyword evidence="4" id="KW-0479">Metal-binding</keyword>
<dbReference type="CDD" id="cd11304">
    <property type="entry name" value="Cadherin_repeat"/>
    <property type="match status" value="3"/>
</dbReference>
<keyword evidence="2" id="KW-1003">Cell membrane</keyword>
<keyword evidence="17" id="KW-1185">Reference proteome</keyword>
<dbReference type="Proteomes" id="UP000265000">
    <property type="component" value="Unplaced"/>
</dbReference>
<keyword evidence="8" id="KW-0130">Cell adhesion</keyword>
<evidence type="ECO:0000256" key="1">
    <source>
        <dbReference type="ARBA" id="ARBA00004251"/>
    </source>
</evidence>
<dbReference type="GO" id="GO:0007156">
    <property type="term" value="P:homophilic cell adhesion via plasma membrane adhesion molecules"/>
    <property type="evidence" value="ECO:0007669"/>
    <property type="project" value="InterPro"/>
</dbReference>
<sequence length="738" mass="82126">MLKLSFEAKKTENFLIDTRLGVEILVNDINDNPPLFERPLYEVTVEEDRKQGSHLTTVLAYDEDKRDTLNSTFHYHIKSVSPKTPNIEFTVKETGALSFKGCFDHEVASKYTLLVEAIDRGEVVKLSSSTTVVINVEDGNNHLPVITGQTGSGKVNENEFGVSPLRLHAKDSDMFQTKAWRVRYTILGDKEGQFKIETDTETNDGILTVVKPLDFEEGATRELKISFENEAPYHSCKVKSRPFYGLWDVDITNEESGGIISKDTTTVVIEVVDVNDPPVFTVTVKEAKLQEDAAIGTWVEKVTAVDRDSSSASEFIYKVGNDPAGWMKIDPNTGDITTIKRVDRESIHVVNNTYTLILHAVDKGQPSMTGTATLQIYLIDVNDNLPQLTVNDVDVCLSDGPIPTNISATDQDGMPFGGPFIFELLGDVKGKWKLDPSFGFNAGLVRESGAYAGYYTLKVKVSDLQGEYSVCRLNVTVCSCSVAHNCRSRNGKTHDVGGVVGIALASLVLTLLVLLAAIKCTCKEDFSKIPTDYSGCTGHLKDFHTEIPGTDCKVLLHAHMKDGDKDKNSPSQVPKGLPTGDATPATRPRIIGRRRTDRRTEVTKDWKRTGTDKRIDKYDWEGHMERDRSSIYRSWSKCEKSYKYHEIRFHSEEGALVATRNLLTVDNLPDYEPHVYAEEGDQDVVSDLDYKCDEKEPSLDSLLKDLGPAFEDLASVCISPQLQVKSTKTKTIFVQHDI</sequence>
<dbReference type="AlphaFoldDB" id="A0A3Q2P056"/>
<keyword evidence="3 14" id="KW-0812">Transmembrane</keyword>
<dbReference type="GO" id="GO:0005509">
    <property type="term" value="F:calcium ion binding"/>
    <property type="evidence" value="ECO:0007669"/>
    <property type="project" value="UniProtKB-UniRule"/>
</dbReference>
<dbReference type="PRINTS" id="PR00205">
    <property type="entry name" value="CADHERIN"/>
</dbReference>
<evidence type="ECO:0000256" key="5">
    <source>
        <dbReference type="ARBA" id="ARBA00022729"/>
    </source>
</evidence>
<evidence type="ECO:0000256" key="14">
    <source>
        <dbReference type="SAM" id="Phobius"/>
    </source>
</evidence>
<dbReference type="STRING" id="8078.ENSFHEP00000005271"/>
<evidence type="ECO:0000256" key="10">
    <source>
        <dbReference type="ARBA" id="ARBA00023136"/>
    </source>
</evidence>
<dbReference type="PANTHER" id="PTHR24027:SF433">
    <property type="entry name" value="CADHERIN 27-RELATED"/>
    <property type="match status" value="1"/>
</dbReference>
<dbReference type="InterPro" id="IPR020894">
    <property type="entry name" value="Cadherin_CS"/>
</dbReference>
<evidence type="ECO:0000256" key="8">
    <source>
        <dbReference type="ARBA" id="ARBA00022889"/>
    </source>
</evidence>
<dbReference type="Pfam" id="PF00028">
    <property type="entry name" value="Cadherin"/>
    <property type="match status" value="3"/>
</dbReference>
<dbReference type="SMART" id="SM00112">
    <property type="entry name" value="CA"/>
    <property type="match status" value="4"/>
</dbReference>
<dbReference type="InterPro" id="IPR015919">
    <property type="entry name" value="Cadherin-like_sf"/>
</dbReference>
<evidence type="ECO:0000256" key="3">
    <source>
        <dbReference type="ARBA" id="ARBA00022692"/>
    </source>
</evidence>
<feature type="region of interest" description="Disordered" evidence="13">
    <location>
        <begin position="562"/>
        <end position="602"/>
    </location>
</feature>
<accession>A0A3Q2P056</accession>
<keyword evidence="7 12" id="KW-0106">Calcium</keyword>
<dbReference type="FunFam" id="2.60.40.60:FF:000158">
    <property type="entry name" value="Dachsous cadherin-related 1"/>
    <property type="match status" value="1"/>
</dbReference>
<dbReference type="Ensembl" id="ENSFHET00000007451.1">
    <property type="protein sequence ID" value="ENSFHEP00000005271.1"/>
    <property type="gene ID" value="ENSFHEG00000006228.1"/>
</dbReference>
<protein>
    <submittedName>
        <fullName evidence="16">Cadherin 27</fullName>
    </submittedName>
</protein>
<dbReference type="GO" id="GO:0008013">
    <property type="term" value="F:beta-catenin binding"/>
    <property type="evidence" value="ECO:0007669"/>
    <property type="project" value="TreeGrafter"/>
</dbReference>
<dbReference type="GO" id="GO:0016477">
    <property type="term" value="P:cell migration"/>
    <property type="evidence" value="ECO:0007669"/>
    <property type="project" value="TreeGrafter"/>
</dbReference>
<feature type="domain" description="Cadherin" evidence="15">
    <location>
        <begin position="37"/>
        <end position="146"/>
    </location>
</feature>
<keyword evidence="10 14" id="KW-0472">Membrane</keyword>
<evidence type="ECO:0000313" key="17">
    <source>
        <dbReference type="Proteomes" id="UP000265000"/>
    </source>
</evidence>
<keyword evidence="11" id="KW-0325">Glycoprotein</keyword>
<dbReference type="GO" id="GO:0016339">
    <property type="term" value="P:calcium-dependent cell-cell adhesion via plasma membrane cell adhesion molecules"/>
    <property type="evidence" value="ECO:0007669"/>
    <property type="project" value="TreeGrafter"/>
</dbReference>
<dbReference type="GO" id="GO:0007043">
    <property type="term" value="P:cell-cell junction assembly"/>
    <property type="evidence" value="ECO:0007669"/>
    <property type="project" value="TreeGrafter"/>
</dbReference>
<reference evidence="16" key="2">
    <citation type="submission" date="2025-09" db="UniProtKB">
        <authorList>
            <consortium name="Ensembl"/>
        </authorList>
    </citation>
    <scope>IDENTIFICATION</scope>
</reference>
<dbReference type="SUPFAM" id="SSF49313">
    <property type="entry name" value="Cadherin-like"/>
    <property type="match status" value="4"/>
</dbReference>
<dbReference type="GeneTree" id="ENSGT00940000155218"/>
<dbReference type="FunFam" id="2.60.40.60:FF:000095">
    <property type="entry name" value="Cadherin 13"/>
    <property type="match status" value="1"/>
</dbReference>
<dbReference type="PROSITE" id="PS00232">
    <property type="entry name" value="CADHERIN_1"/>
    <property type="match status" value="2"/>
</dbReference>
<feature type="transmembrane region" description="Helical" evidence="14">
    <location>
        <begin position="496"/>
        <end position="518"/>
    </location>
</feature>
<dbReference type="Gene3D" id="2.60.40.60">
    <property type="entry name" value="Cadherins"/>
    <property type="match status" value="4"/>
</dbReference>
<keyword evidence="5" id="KW-0732">Signal</keyword>
<feature type="domain" description="Cadherin" evidence="15">
    <location>
        <begin position="147"/>
        <end position="280"/>
    </location>
</feature>
<dbReference type="InterPro" id="IPR002126">
    <property type="entry name" value="Cadherin-like_dom"/>
</dbReference>
<dbReference type="GO" id="GO:0044331">
    <property type="term" value="P:cell-cell adhesion mediated by cadherin"/>
    <property type="evidence" value="ECO:0007669"/>
    <property type="project" value="TreeGrafter"/>
</dbReference>
<evidence type="ECO:0000256" key="12">
    <source>
        <dbReference type="PROSITE-ProRule" id="PRU00043"/>
    </source>
</evidence>
<name>A0A3Q2P056_FUNHE</name>
<dbReference type="InterPro" id="IPR039808">
    <property type="entry name" value="Cadherin"/>
</dbReference>
<proteinExistence type="predicted"/>
<dbReference type="GO" id="GO:0000902">
    <property type="term" value="P:cell morphogenesis"/>
    <property type="evidence" value="ECO:0007669"/>
    <property type="project" value="TreeGrafter"/>
</dbReference>
<keyword evidence="6" id="KW-0677">Repeat</keyword>
<evidence type="ECO:0000256" key="11">
    <source>
        <dbReference type="ARBA" id="ARBA00023180"/>
    </source>
</evidence>
<evidence type="ECO:0000256" key="7">
    <source>
        <dbReference type="ARBA" id="ARBA00022837"/>
    </source>
</evidence>
<organism evidence="16 17">
    <name type="scientific">Fundulus heteroclitus</name>
    <name type="common">Killifish</name>
    <name type="synonym">Mummichog</name>
    <dbReference type="NCBI Taxonomy" id="8078"/>
    <lineage>
        <taxon>Eukaryota</taxon>
        <taxon>Metazoa</taxon>
        <taxon>Chordata</taxon>
        <taxon>Craniata</taxon>
        <taxon>Vertebrata</taxon>
        <taxon>Euteleostomi</taxon>
        <taxon>Actinopterygii</taxon>
        <taxon>Neopterygii</taxon>
        <taxon>Teleostei</taxon>
        <taxon>Neoteleostei</taxon>
        <taxon>Acanthomorphata</taxon>
        <taxon>Ovalentaria</taxon>
        <taxon>Atherinomorphae</taxon>
        <taxon>Cyprinodontiformes</taxon>
        <taxon>Fundulidae</taxon>
        <taxon>Fundulus</taxon>
    </lineage>
</organism>
<comment type="subcellular location">
    <subcellularLocation>
        <location evidence="1">Cell membrane</location>
        <topology evidence="1">Single-pass type I membrane protein</topology>
    </subcellularLocation>
</comment>
<keyword evidence="9 14" id="KW-1133">Transmembrane helix</keyword>
<dbReference type="PANTHER" id="PTHR24027">
    <property type="entry name" value="CADHERIN-23"/>
    <property type="match status" value="1"/>
</dbReference>
<dbReference type="PROSITE" id="PS50268">
    <property type="entry name" value="CADHERIN_2"/>
    <property type="match status" value="3"/>
</dbReference>
<dbReference type="FunFam" id="2.60.40.60:FF:000019">
    <property type="entry name" value="Cadherin 2"/>
    <property type="match status" value="1"/>
</dbReference>
<evidence type="ECO:0000259" key="15">
    <source>
        <dbReference type="PROSITE" id="PS50268"/>
    </source>
</evidence>
<evidence type="ECO:0000313" key="16">
    <source>
        <dbReference type="Ensembl" id="ENSFHEP00000005271.1"/>
    </source>
</evidence>
<dbReference type="GO" id="GO:0034332">
    <property type="term" value="P:adherens junction organization"/>
    <property type="evidence" value="ECO:0007669"/>
    <property type="project" value="TreeGrafter"/>
</dbReference>
<dbReference type="GO" id="GO:0016342">
    <property type="term" value="C:catenin complex"/>
    <property type="evidence" value="ECO:0007669"/>
    <property type="project" value="TreeGrafter"/>
</dbReference>
<evidence type="ECO:0000256" key="4">
    <source>
        <dbReference type="ARBA" id="ARBA00022723"/>
    </source>
</evidence>
<dbReference type="GO" id="GO:0045296">
    <property type="term" value="F:cadherin binding"/>
    <property type="evidence" value="ECO:0007669"/>
    <property type="project" value="TreeGrafter"/>
</dbReference>
<evidence type="ECO:0000256" key="2">
    <source>
        <dbReference type="ARBA" id="ARBA00022475"/>
    </source>
</evidence>
<evidence type="ECO:0000256" key="13">
    <source>
        <dbReference type="SAM" id="MobiDB-lite"/>
    </source>
</evidence>